<evidence type="ECO:0000259" key="1">
    <source>
        <dbReference type="PROSITE" id="PS50097"/>
    </source>
</evidence>
<evidence type="ECO:0000313" key="3">
    <source>
        <dbReference type="Proteomes" id="UP001150879"/>
    </source>
</evidence>
<reference evidence="2" key="2">
    <citation type="journal article" date="2023" name="IMA Fungus">
        <title>Comparative genomic study of the Penicillium genus elucidates a diverse pangenome and 15 lateral gene transfer events.</title>
        <authorList>
            <person name="Petersen C."/>
            <person name="Sorensen T."/>
            <person name="Nielsen M.R."/>
            <person name="Sondergaard T.E."/>
            <person name="Sorensen J.L."/>
            <person name="Fitzpatrick D.A."/>
            <person name="Frisvad J.C."/>
            <person name="Nielsen K.L."/>
        </authorList>
    </citation>
    <scope>NUCLEOTIDE SEQUENCE</scope>
    <source>
        <strain evidence="2">IBT 16849</strain>
    </source>
</reference>
<gene>
    <name evidence="2" type="ORF">N7472_004081</name>
</gene>
<evidence type="ECO:0000313" key="2">
    <source>
        <dbReference type="EMBL" id="KAJ5198877.1"/>
    </source>
</evidence>
<dbReference type="Gene3D" id="3.30.710.10">
    <property type="entry name" value="Potassium Channel Kv1.1, Chain A"/>
    <property type="match status" value="1"/>
</dbReference>
<organism evidence="2 3">
    <name type="scientific">Penicillium cf. griseofulvum</name>
    <dbReference type="NCBI Taxonomy" id="2972120"/>
    <lineage>
        <taxon>Eukaryota</taxon>
        <taxon>Fungi</taxon>
        <taxon>Dikarya</taxon>
        <taxon>Ascomycota</taxon>
        <taxon>Pezizomycotina</taxon>
        <taxon>Eurotiomycetes</taxon>
        <taxon>Eurotiomycetidae</taxon>
        <taxon>Eurotiales</taxon>
        <taxon>Aspergillaceae</taxon>
        <taxon>Penicillium</taxon>
    </lineage>
</organism>
<dbReference type="PANTHER" id="PTHR47843:SF2">
    <property type="entry name" value="BTB DOMAIN-CONTAINING PROTEIN"/>
    <property type="match status" value="1"/>
</dbReference>
<dbReference type="Proteomes" id="UP001150879">
    <property type="component" value="Unassembled WGS sequence"/>
</dbReference>
<comment type="caution">
    <text evidence="2">The sequence shown here is derived from an EMBL/GenBank/DDBJ whole genome shotgun (WGS) entry which is preliminary data.</text>
</comment>
<dbReference type="SUPFAM" id="SSF54695">
    <property type="entry name" value="POZ domain"/>
    <property type="match status" value="1"/>
</dbReference>
<dbReference type="InterPro" id="IPR011333">
    <property type="entry name" value="SKP1/BTB/POZ_sf"/>
</dbReference>
<reference evidence="2" key="1">
    <citation type="submission" date="2022-11" db="EMBL/GenBank/DDBJ databases">
        <authorList>
            <person name="Petersen C."/>
        </authorList>
    </citation>
    <scope>NUCLEOTIDE SEQUENCE</scope>
    <source>
        <strain evidence="2">IBT 16849</strain>
    </source>
</reference>
<dbReference type="EMBL" id="JAPQKP010000003">
    <property type="protein sequence ID" value="KAJ5198877.1"/>
    <property type="molecule type" value="Genomic_DNA"/>
</dbReference>
<dbReference type="PANTHER" id="PTHR47843">
    <property type="entry name" value="BTB DOMAIN-CONTAINING PROTEIN-RELATED"/>
    <property type="match status" value="1"/>
</dbReference>
<name>A0A9W9MFQ6_9EURO</name>
<sequence>MDLNPGHLLLHLQTLPTPPTLLCDIEGTTSTPSPEHQMRSSNANNIPGFFDIPDPTNAMAQNSVQCLKNDIKKVQGPTIQIIVRATKEPFHIHESLICTSSLFFKKAMSGSWKESHEHTVELPEDDPEIFALYSYWLYFSKIPLTVEAPEKNEFIGGIVKKEYLDLVSAYVLGDKLFDPKFQNSIIDVVFERCTTPDARDGVRYFPGAEIIIHAYNNTTKSAIIRKLFVDIYVESGKASWLSNKLPTEFLFPVLEALMKKRTPIPLCIEASEYYVEPTIERPSLKRKRSEVEP</sequence>
<dbReference type="InterPro" id="IPR000210">
    <property type="entry name" value="BTB/POZ_dom"/>
</dbReference>
<proteinExistence type="predicted"/>
<accession>A0A9W9MFQ6</accession>
<keyword evidence="3" id="KW-1185">Reference proteome</keyword>
<dbReference type="PROSITE" id="PS50097">
    <property type="entry name" value="BTB"/>
    <property type="match status" value="1"/>
</dbReference>
<dbReference type="AlphaFoldDB" id="A0A9W9MFQ6"/>
<feature type="domain" description="BTB" evidence="1">
    <location>
        <begin position="77"/>
        <end position="146"/>
    </location>
</feature>
<protein>
    <recommendedName>
        <fullName evidence="1">BTB domain-containing protein</fullName>
    </recommendedName>
</protein>
<dbReference type="OrthoDB" id="1022638at2759"/>
<dbReference type="CDD" id="cd18186">
    <property type="entry name" value="BTB_POZ_ZBTB_KLHL-like"/>
    <property type="match status" value="1"/>
</dbReference>